<reference evidence="2 3" key="1">
    <citation type="submission" date="2018-11" db="EMBL/GenBank/DDBJ databases">
        <authorList>
            <consortium name="Pathogen Informatics"/>
        </authorList>
    </citation>
    <scope>NUCLEOTIDE SEQUENCE [LARGE SCALE GENOMIC DNA]</scope>
    <source>
        <strain evidence="2 3">Zambia</strain>
    </source>
</reference>
<evidence type="ECO:0000313" key="3">
    <source>
        <dbReference type="Proteomes" id="UP000277204"/>
    </source>
</evidence>
<name>A0A3P7X3X6_9TREM</name>
<sequence>MHSEFHSFIRSTPAVISNGFNLVRCEPQGQRTVIRSTSSSKTDVGRENDLRR</sequence>
<accession>A0A3P7X3X6</accession>
<evidence type="ECO:0000256" key="1">
    <source>
        <dbReference type="SAM" id="MobiDB-lite"/>
    </source>
</evidence>
<feature type="region of interest" description="Disordered" evidence="1">
    <location>
        <begin position="30"/>
        <end position="52"/>
    </location>
</feature>
<dbReference type="Proteomes" id="UP000277204">
    <property type="component" value="Unassembled WGS sequence"/>
</dbReference>
<dbReference type="AlphaFoldDB" id="A0A3P7X3X6"/>
<keyword evidence="3" id="KW-1185">Reference proteome</keyword>
<organism evidence="2 3">
    <name type="scientific">Schistosoma margrebowiei</name>
    <dbReference type="NCBI Taxonomy" id="48269"/>
    <lineage>
        <taxon>Eukaryota</taxon>
        <taxon>Metazoa</taxon>
        <taxon>Spiralia</taxon>
        <taxon>Lophotrochozoa</taxon>
        <taxon>Platyhelminthes</taxon>
        <taxon>Trematoda</taxon>
        <taxon>Digenea</taxon>
        <taxon>Strigeidida</taxon>
        <taxon>Schistosomatoidea</taxon>
        <taxon>Schistosomatidae</taxon>
        <taxon>Schistosoma</taxon>
    </lineage>
</organism>
<feature type="compositionally biased region" description="Polar residues" evidence="1">
    <location>
        <begin position="30"/>
        <end position="42"/>
    </location>
</feature>
<protein>
    <submittedName>
        <fullName evidence="2">Uncharacterized protein</fullName>
    </submittedName>
</protein>
<gene>
    <name evidence="2" type="ORF">SMRZ_LOCUS2192</name>
</gene>
<proteinExistence type="predicted"/>
<dbReference type="EMBL" id="UZAI01000546">
    <property type="protein sequence ID" value="VDO54184.1"/>
    <property type="molecule type" value="Genomic_DNA"/>
</dbReference>
<feature type="compositionally biased region" description="Basic and acidic residues" evidence="1">
    <location>
        <begin position="43"/>
        <end position="52"/>
    </location>
</feature>
<evidence type="ECO:0000313" key="2">
    <source>
        <dbReference type="EMBL" id="VDO54184.1"/>
    </source>
</evidence>